<dbReference type="GO" id="GO:0009360">
    <property type="term" value="C:DNA polymerase III complex"/>
    <property type="evidence" value="ECO:0007669"/>
    <property type="project" value="UniProtKB-UniRule"/>
</dbReference>
<keyword evidence="13" id="KW-1185">Reference proteome</keyword>
<dbReference type="EMBL" id="JANATA010000011">
    <property type="protein sequence ID" value="MCP3428768.1"/>
    <property type="molecule type" value="Genomic_DNA"/>
</dbReference>
<dbReference type="GO" id="GO:0003677">
    <property type="term" value="F:DNA binding"/>
    <property type="evidence" value="ECO:0007669"/>
    <property type="project" value="InterPro"/>
</dbReference>
<dbReference type="SUPFAM" id="SSF48019">
    <property type="entry name" value="post-AAA+ oligomerization domain-like"/>
    <property type="match status" value="1"/>
</dbReference>
<proteinExistence type="inferred from homology"/>
<evidence type="ECO:0000256" key="3">
    <source>
        <dbReference type="ARBA" id="ARBA00022679"/>
    </source>
</evidence>
<dbReference type="Gene3D" id="1.20.272.10">
    <property type="match status" value="1"/>
</dbReference>
<evidence type="ECO:0000256" key="1">
    <source>
        <dbReference type="ARBA" id="ARBA00012417"/>
    </source>
</evidence>
<dbReference type="InterPro" id="IPR005790">
    <property type="entry name" value="DNA_polIII_delta"/>
</dbReference>
<dbReference type="InterPro" id="IPR008921">
    <property type="entry name" value="DNA_pol3_clamp-load_cplx_C"/>
</dbReference>
<evidence type="ECO:0000256" key="2">
    <source>
        <dbReference type="ARBA" id="ARBA00017703"/>
    </source>
</evidence>
<dbReference type="PANTHER" id="PTHR34388">
    <property type="entry name" value="DNA POLYMERASE III SUBUNIT DELTA"/>
    <property type="match status" value="1"/>
</dbReference>
<comment type="similarity">
    <text evidence="7">Belongs to the DNA polymerase HolA subunit family.</text>
</comment>
<dbReference type="Pfam" id="PF06144">
    <property type="entry name" value="DNA_pol3_delta"/>
    <property type="match status" value="1"/>
</dbReference>
<keyword evidence="5" id="KW-0235">DNA replication</keyword>
<sequence>MQIKPQQLKQQLQKGFPPCILLFGDEPFQNVQAIDTIRKIALQAGFAERQTFTADSEFAWETLIEATQTMSLFSDKQLIELHLPTGKPGKVGGQTLLTVIENASADILLVLTGPKAGRDIQNTKWFKTLSQAGIFIPFYAYSGQQLVQWVSQIMQEQGLHFTPDVPPFIANACEGNMLAGYQEVQKLQLLYPQTQITLDICKDAVVEQSRFTMFQLTDLVIQGQGQAAVKMLYRLESEGVEPNAIIWQLIKEWQTLYQVKLAPHNVNWRALGVWGNQQGQYESAARRISEAQLLEAQKHLAHADFIFKNQTIAKPYVLLAHLCLLLTGQSVPELEPF</sequence>
<dbReference type="Pfam" id="PF21694">
    <property type="entry name" value="DNA_pol3_delta_C"/>
    <property type="match status" value="1"/>
</dbReference>
<protein>
    <recommendedName>
        <fullName evidence="2 9">DNA polymerase III subunit delta</fullName>
        <ecNumber evidence="1 9">2.7.7.7</ecNumber>
    </recommendedName>
</protein>
<dbReference type="InterPro" id="IPR010372">
    <property type="entry name" value="DNA_pol3_delta_N"/>
</dbReference>
<evidence type="ECO:0000256" key="5">
    <source>
        <dbReference type="ARBA" id="ARBA00022705"/>
    </source>
</evidence>
<dbReference type="SUPFAM" id="SSF52540">
    <property type="entry name" value="P-loop containing nucleoside triphosphate hydrolases"/>
    <property type="match status" value="1"/>
</dbReference>
<evidence type="ECO:0000259" key="10">
    <source>
        <dbReference type="Pfam" id="PF06144"/>
    </source>
</evidence>
<feature type="domain" description="DNA polymerase III delta N-terminal" evidence="10">
    <location>
        <begin position="21"/>
        <end position="134"/>
    </location>
</feature>
<dbReference type="CDD" id="cd18138">
    <property type="entry name" value="HLD_clamp_pol_III_delta"/>
    <property type="match status" value="1"/>
</dbReference>
<comment type="catalytic activity">
    <reaction evidence="8">
        <text>DNA(n) + a 2'-deoxyribonucleoside 5'-triphosphate = DNA(n+1) + diphosphate</text>
        <dbReference type="Rhea" id="RHEA:22508"/>
        <dbReference type="Rhea" id="RHEA-COMP:17339"/>
        <dbReference type="Rhea" id="RHEA-COMP:17340"/>
        <dbReference type="ChEBI" id="CHEBI:33019"/>
        <dbReference type="ChEBI" id="CHEBI:61560"/>
        <dbReference type="ChEBI" id="CHEBI:173112"/>
        <dbReference type="EC" id="2.7.7.7"/>
    </reaction>
</comment>
<dbReference type="EC" id="2.7.7.7" evidence="1 9"/>
<dbReference type="GO" id="GO:0003887">
    <property type="term" value="F:DNA-directed DNA polymerase activity"/>
    <property type="evidence" value="ECO:0007669"/>
    <property type="project" value="UniProtKB-UniRule"/>
</dbReference>
<dbReference type="RefSeq" id="WP_254100363.1">
    <property type="nucleotide sequence ID" value="NZ_JANATA010000011.1"/>
</dbReference>
<dbReference type="InterPro" id="IPR027417">
    <property type="entry name" value="P-loop_NTPase"/>
</dbReference>
<evidence type="ECO:0000256" key="4">
    <source>
        <dbReference type="ARBA" id="ARBA00022695"/>
    </source>
</evidence>
<feature type="domain" description="DNA polymerase III delta subunit-like C-terminal" evidence="11">
    <location>
        <begin position="213"/>
        <end position="315"/>
    </location>
</feature>
<dbReference type="InterPro" id="IPR048466">
    <property type="entry name" value="DNA_pol3_delta-like_C"/>
</dbReference>
<evidence type="ECO:0000259" key="11">
    <source>
        <dbReference type="Pfam" id="PF21694"/>
    </source>
</evidence>
<keyword evidence="4 12" id="KW-0548">Nucleotidyltransferase</keyword>
<dbReference type="Gene3D" id="3.40.50.300">
    <property type="entry name" value="P-loop containing nucleotide triphosphate hydrolases"/>
    <property type="match status" value="1"/>
</dbReference>
<evidence type="ECO:0000256" key="8">
    <source>
        <dbReference type="ARBA" id="ARBA00049244"/>
    </source>
</evidence>
<dbReference type="NCBIfam" id="TIGR01128">
    <property type="entry name" value="holA"/>
    <property type="match status" value="1"/>
</dbReference>
<comment type="caution">
    <text evidence="12">The sequence shown here is derived from an EMBL/GenBank/DDBJ whole genome shotgun (WGS) entry which is preliminary data.</text>
</comment>
<dbReference type="PANTHER" id="PTHR34388:SF1">
    <property type="entry name" value="DNA POLYMERASE III SUBUNIT DELTA"/>
    <property type="match status" value="1"/>
</dbReference>
<dbReference type="GO" id="GO:0006261">
    <property type="term" value="P:DNA-templated DNA replication"/>
    <property type="evidence" value="ECO:0007669"/>
    <property type="project" value="TreeGrafter"/>
</dbReference>
<dbReference type="Gene3D" id="1.10.8.60">
    <property type="match status" value="1"/>
</dbReference>
<evidence type="ECO:0000313" key="12">
    <source>
        <dbReference type="EMBL" id="MCP3428768.1"/>
    </source>
</evidence>
<evidence type="ECO:0000256" key="7">
    <source>
        <dbReference type="ARBA" id="ARBA00034754"/>
    </source>
</evidence>
<evidence type="ECO:0000256" key="6">
    <source>
        <dbReference type="ARBA" id="ARBA00022932"/>
    </source>
</evidence>
<evidence type="ECO:0000313" key="13">
    <source>
        <dbReference type="Proteomes" id="UP001165413"/>
    </source>
</evidence>
<dbReference type="Proteomes" id="UP001165413">
    <property type="component" value="Unassembled WGS sequence"/>
</dbReference>
<reference evidence="12" key="1">
    <citation type="submission" date="2022-07" db="EMBL/GenBank/DDBJ databases">
        <title>Characterization of the Novel Bacterium Alteromonas immobilis LMIT006 and Alteromonas gregis LMIT007.</title>
        <authorList>
            <person name="Lin X."/>
        </authorList>
    </citation>
    <scope>NUCLEOTIDE SEQUENCE</scope>
    <source>
        <strain evidence="12">LMIT007</strain>
    </source>
</reference>
<keyword evidence="6" id="KW-0239">DNA-directed DNA polymerase</keyword>
<keyword evidence="3 12" id="KW-0808">Transferase</keyword>
<evidence type="ECO:0000256" key="9">
    <source>
        <dbReference type="NCBIfam" id="TIGR01128"/>
    </source>
</evidence>
<organism evidence="12 13">
    <name type="scientific">Opacimonas viscosa</name>
    <dbReference type="NCBI Taxonomy" id="2961944"/>
    <lineage>
        <taxon>Bacteria</taxon>
        <taxon>Pseudomonadati</taxon>
        <taxon>Pseudomonadota</taxon>
        <taxon>Gammaproteobacteria</taxon>
        <taxon>Alteromonadales</taxon>
        <taxon>Alteromonadaceae</taxon>
        <taxon>Opacimonas</taxon>
    </lineage>
</organism>
<dbReference type="AlphaFoldDB" id="A0AA42BLE6"/>
<accession>A0AA42BLE6</accession>
<name>A0AA42BLE6_9ALTE</name>
<gene>
    <name evidence="12" type="primary">holA</name>
    <name evidence="12" type="ORF">NLF92_07390</name>
</gene>